<accession>A0A4W3HA34</accession>
<dbReference type="Ensembl" id="ENSCMIT00000006921.1">
    <property type="protein sequence ID" value="ENSCMIP00000006709.1"/>
    <property type="gene ID" value="ENSCMIG00000003759.1"/>
</dbReference>
<reference evidence="3" key="5">
    <citation type="submission" date="2025-09" db="UniProtKB">
        <authorList>
            <consortium name="Ensembl"/>
        </authorList>
    </citation>
    <scope>IDENTIFICATION</scope>
</reference>
<dbReference type="AlphaFoldDB" id="A0A4W3HA34"/>
<keyword evidence="4" id="KW-1185">Reference proteome</keyword>
<dbReference type="GO" id="GO:0003677">
    <property type="term" value="F:DNA binding"/>
    <property type="evidence" value="ECO:0007669"/>
    <property type="project" value="InterPro"/>
</dbReference>
<evidence type="ECO:0000256" key="2">
    <source>
        <dbReference type="SAM" id="Phobius"/>
    </source>
</evidence>
<feature type="transmembrane region" description="Helical" evidence="2">
    <location>
        <begin position="29"/>
        <end position="48"/>
    </location>
</feature>
<reference evidence="3" key="4">
    <citation type="submission" date="2025-08" db="UniProtKB">
        <authorList>
            <consortium name="Ensembl"/>
        </authorList>
    </citation>
    <scope>IDENTIFICATION</scope>
</reference>
<dbReference type="InParanoid" id="A0A4W3HA34"/>
<reference evidence="4" key="3">
    <citation type="journal article" date="2014" name="Nature">
        <title>Elephant shark genome provides unique insights into gnathostome evolution.</title>
        <authorList>
            <consortium name="International Elephant Shark Genome Sequencing Consortium"/>
            <person name="Venkatesh B."/>
            <person name="Lee A.P."/>
            <person name="Ravi V."/>
            <person name="Maurya A.K."/>
            <person name="Lian M.M."/>
            <person name="Swann J.B."/>
            <person name="Ohta Y."/>
            <person name="Flajnik M.F."/>
            <person name="Sutoh Y."/>
            <person name="Kasahara M."/>
            <person name="Hoon S."/>
            <person name="Gangu V."/>
            <person name="Roy S.W."/>
            <person name="Irimia M."/>
            <person name="Korzh V."/>
            <person name="Kondrychyn I."/>
            <person name="Lim Z.W."/>
            <person name="Tay B.H."/>
            <person name="Tohari S."/>
            <person name="Kong K.W."/>
            <person name="Ho S."/>
            <person name="Lorente-Galdos B."/>
            <person name="Quilez J."/>
            <person name="Marques-Bonet T."/>
            <person name="Raney B.J."/>
            <person name="Ingham P.W."/>
            <person name="Tay A."/>
            <person name="Hillier L.W."/>
            <person name="Minx P."/>
            <person name="Boehm T."/>
            <person name="Wilson R.K."/>
            <person name="Brenner S."/>
            <person name="Warren W.C."/>
        </authorList>
    </citation>
    <scope>NUCLEOTIDE SEQUENCE [LARGE SCALE GENOMIC DNA]</scope>
</reference>
<feature type="region of interest" description="Disordered" evidence="1">
    <location>
        <begin position="99"/>
        <end position="128"/>
    </location>
</feature>
<keyword evidence="2" id="KW-0812">Transmembrane</keyword>
<keyword evidence="2" id="KW-0472">Membrane</keyword>
<evidence type="ECO:0000256" key="1">
    <source>
        <dbReference type="SAM" id="MobiDB-lite"/>
    </source>
</evidence>
<evidence type="ECO:0000313" key="4">
    <source>
        <dbReference type="Proteomes" id="UP000314986"/>
    </source>
</evidence>
<dbReference type="Proteomes" id="UP000314986">
    <property type="component" value="Unassembled WGS sequence"/>
</dbReference>
<name>A0A4W3HA34_CALMI</name>
<reference evidence="4" key="2">
    <citation type="journal article" date="2007" name="PLoS Biol.">
        <title>Survey sequencing and comparative analysis of the elephant shark (Callorhinchus milii) genome.</title>
        <authorList>
            <person name="Venkatesh B."/>
            <person name="Kirkness E.F."/>
            <person name="Loh Y.H."/>
            <person name="Halpern A.L."/>
            <person name="Lee A.P."/>
            <person name="Johnson J."/>
            <person name="Dandona N."/>
            <person name="Viswanathan L.D."/>
            <person name="Tay A."/>
            <person name="Venter J.C."/>
            <person name="Strausberg R.L."/>
            <person name="Brenner S."/>
        </authorList>
    </citation>
    <scope>NUCLEOTIDE SEQUENCE [LARGE SCALE GENOMIC DNA]</scope>
</reference>
<dbReference type="Pfam" id="PF15077">
    <property type="entry name" value="MAJIN"/>
    <property type="match status" value="1"/>
</dbReference>
<reference evidence="4" key="1">
    <citation type="journal article" date="2006" name="Science">
        <title>Ancient noncoding elements conserved in the human genome.</title>
        <authorList>
            <person name="Venkatesh B."/>
            <person name="Kirkness E.F."/>
            <person name="Loh Y.H."/>
            <person name="Halpern A.L."/>
            <person name="Lee A.P."/>
            <person name="Johnson J."/>
            <person name="Dandona N."/>
            <person name="Viswanathan L.D."/>
            <person name="Tay A."/>
            <person name="Venter J.C."/>
            <person name="Strausberg R.L."/>
            <person name="Brenner S."/>
        </authorList>
    </citation>
    <scope>NUCLEOTIDE SEQUENCE [LARGE SCALE GENOMIC DNA]</scope>
</reference>
<proteinExistence type="predicted"/>
<dbReference type="InterPro" id="IPR027816">
    <property type="entry name" value="MAJIN"/>
</dbReference>
<keyword evidence="2" id="KW-1133">Transmembrane helix</keyword>
<evidence type="ECO:0000313" key="3">
    <source>
        <dbReference type="Ensembl" id="ENSCMIP00000006709.1"/>
    </source>
</evidence>
<sequence length="149" mass="16546">MALKWFTYPLAETRFLHAGRSVYKFKMRYSIIIIMVIIILLTWCDTAVRNWTPCFTHSTYSQSLSSSSPTRPLHGLAPSYLSDLLSPYLPARTLRSSGSALLHTPRPNRPTIGGRAFISQPRGSGTPSPGAFAASFPFLLQGRSRDLSL</sequence>
<organism evidence="3 4">
    <name type="scientific">Callorhinchus milii</name>
    <name type="common">Ghost shark</name>
    <dbReference type="NCBI Taxonomy" id="7868"/>
    <lineage>
        <taxon>Eukaryota</taxon>
        <taxon>Metazoa</taxon>
        <taxon>Chordata</taxon>
        <taxon>Craniata</taxon>
        <taxon>Vertebrata</taxon>
        <taxon>Chondrichthyes</taxon>
        <taxon>Holocephali</taxon>
        <taxon>Chimaeriformes</taxon>
        <taxon>Callorhinchidae</taxon>
        <taxon>Callorhinchus</taxon>
    </lineage>
</organism>
<protein>
    <submittedName>
        <fullName evidence="3">Uncharacterized protein</fullName>
    </submittedName>
</protein>